<dbReference type="EMBL" id="CAJVQA010019661">
    <property type="protein sequence ID" value="CAG8760048.1"/>
    <property type="molecule type" value="Genomic_DNA"/>
</dbReference>
<dbReference type="Proteomes" id="UP000789759">
    <property type="component" value="Unassembled WGS sequence"/>
</dbReference>
<gene>
    <name evidence="1" type="ORF">CPELLU_LOCUS15248</name>
</gene>
<name>A0A9N9NTQ2_9GLOM</name>
<organism evidence="1 2">
    <name type="scientific">Cetraspora pellucida</name>
    <dbReference type="NCBI Taxonomy" id="1433469"/>
    <lineage>
        <taxon>Eukaryota</taxon>
        <taxon>Fungi</taxon>
        <taxon>Fungi incertae sedis</taxon>
        <taxon>Mucoromycota</taxon>
        <taxon>Glomeromycotina</taxon>
        <taxon>Glomeromycetes</taxon>
        <taxon>Diversisporales</taxon>
        <taxon>Gigasporaceae</taxon>
        <taxon>Cetraspora</taxon>
    </lineage>
</organism>
<protein>
    <submittedName>
        <fullName evidence="1">17484_t:CDS:1</fullName>
    </submittedName>
</protein>
<evidence type="ECO:0000313" key="1">
    <source>
        <dbReference type="EMBL" id="CAG8760048.1"/>
    </source>
</evidence>
<accession>A0A9N9NTQ2</accession>
<dbReference type="AlphaFoldDB" id="A0A9N9NTQ2"/>
<evidence type="ECO:0000313" key="2">
    <source>
        <dbReference type="Proteomes" id="UP000789759"/>
    </source>
</evidence>
<proteinExistence type="predicted"/>
<reference evidence="1" key="1">
    <citation type="submission" date="2021-06" db="EMBL/GenBank/DDBJ databases">
        <authorList>
            <person name="Kallberg Y."/>
            <person name="Tangrot J."/>
            <person name="Rosling A."/>
        </authorList>
    </citation>
    <scope>NUCLEOTIDE SEQUENCE</scope>
    <source>
        <strain evidence="1">FL966</strain>
    </source>
</reference>
<comment type="caution">
    <text evidence="1">The sequence shown here is derived from an EMBL/GenBank/DDBJ whole genome shotgun (WGS) entry which is preliminary data.</text>
</comment>
<keyword evidence="2" id="KW-1185">Reference proteome</keyword>
<sequence length="246" mass="28318">MPCYIDTVVKVNQVYLFDKNESKLTIVWAIGVYPPESEDHELEMVLFVPINSDERDPNSQSIFVKGEYYSVDGKVVPRNYNSNLRLKRDPSSNRCPLRVSLVGITQDAMREVNEENVIVSVSWSSDSLQIVLEDPKSVRSRHLSTHQSACGNLSKVPVVENFDNNVHKADSADDDCYSSKCVKVEDEDDCYEYVDSYNSKHDHMVECNSRYLEENHKYGIDITLEITFEHFPNHSSSFTRWDQLAY</sequence>